<evidence type="ECO:0000259" key="10">
    <source>
        <dbReference type="Pfam" id="PF04652"/>
    </source>
</evidence>
<proteinExistence type="inferred from homology"/>
<comment type="subcellular location">
    <subcellularLocation>
        <location evidence="2">Cytoplasm</location>
    </subcellularLocation>
    <subcellularLocation>
        <location evidence="1">Endosome membrane</location>
        <topology evidence="1">Peripheral membrane protein</topology>
    </subcellularLocation>
</comment>
<comment type="similarity">
    <text evidence="3">Belongs to the VTA1 family.</text>
</comment>
<evidence type="ECO:0000256" key="2">
    <source>
        <dbReference type="ARBA" id="ARBA00004496"/>
    </source>
</evidence>
<keyword evidence="5" id="KW-0963">Cytoplasm</keyword>
<keyword evidence="6" id="KW-0967">Endosome</keyword>
<dbReference type="GO" id="GO:0010008">
    <property type="term" value="C:endosome membrane"/>
    <property type="evidence" value="ECO:0007669"/>
    <property type="project" value="UniProtKB-SubCell"/>
</dbReference>
<dbReference type="Gene3D" id="1.20.5.420">
    <property type="entry name" value="Immunoglobulin FC, subunit C"/>
    <property type="match status" value="1"/>
</dbReference>
<feature type="region of interest" description="Disordered" evidence="9">
    <location>
        <begin position="149"/>
        <end position="184"/>
    </location>
</feature>
<evidence type="ECO:0008006" key="14">
    <source>
        <dbReference type="Google" id="ProtNLM"/>
    </source>
</evidence>
<dbReference type="GO" id="GO:0032511">
    <property type="term" value="P:late endosome to vacuole transport via multivesicular body sorting pathway"/>
    <property type="evidence" value="ECO:0007669"/>
    <property type="project" value="InterPro"/>
</dbReference>
<feature type="region of interest" description="Disordered" evidence="9">
    <location>
        <begin position="281"/>
        <end position="323"/>
    </location>
</feature>
<evidence type="ECO:0000256" key="7">
    <source>
        <dbReference type="ARBA" id="ARBA00022927"/>
    </source>
</evidence>
<dbReference type="Pfam" id="PF18097">
    <property type="entry name" value="Vta1_C"/>
    <property type="match status" value="1"/>
</dbReference>
<sequence length="390" mass="41585">MGTSTEDQKKAILPFLQRADEISKLEPKVAYYCRLYAVEQGLQLSNRTKEIDGVLGALMAKLEKDKPGVKLGDADQQYCENFALTVFTRADKVDRAGRADKNTATTFYAASIFVEILRQFGELQPDLVEMQRYAAWKAADIRKALRENRTPLAGPPGGDFLAGADASQSAGPPDAGNGSLEGGQLPVRGTVAKLEVSPTDGQVHHLVALSDRIITASSVDLALEYEVGERVTYFSADGQAIGAQITHVDGTHWRPSYLVQCDDGSQRDTTDDRLVRASALAATTSPGPAPPIPPPAPRAPAQLPDHPSQRAPPPPSPQFAGNMNPLHTGPFPPAGAQLGFTPSLAAVTEAQKCAKYAASSLGFEDISTAVKFLSDALRLLTQPSGVDNQK</sequence>
<evidence type="ECO:0000256" key="5">
    <source>
        <dbReference type="ARBA" id="ARBA00022490"/>
    </source>
</evidence>
<dbReference type="InterPro" id="IPR044538">
    <property type="entry name" value="Vta1-like"/>
</dbReference>
<dbReference type="PANTHER" id="PTHR46009">
    <property type="entry name" value="VACUOLAR PROTEIN SORTING-ASSOCIATED PROTEIN VTA1 HOMOLOG"/>
    <property type="match status" value="1"/>
</dbReference>
<evidence type="ECO:0000256" key="9">
    <source>
        <dbReference type="SAM" id="MobiDB-lite"/>
    </source>
</evidence>
<dbReference type="GO" id="GO:0005771">
    <property type="term" value="C:multivesicular body"/>
    <property type="evidence" value="ECO:0007669"/>
    <property type="project" value="TreeGrafter"/>
</dbReference>
<feature type="compositionally biased region" description="Pro residues" evidence="9">
    <location>
        <begin position="287"/>
        <end position="298"/>
    </location>
</feature>
<evidence type="ECO:0000256" key="6">
    <source>
        <dbReference type="ARBA" id="ARBA00022753"/>
    </source>
</evidence>
<keyword evidence="8" id="KW-0472">Membrane</keyword>
<dbReference type="InterPro" id="IPR041212">
    <property type="entry name" value="Vta1_C"/>
</dbReference>
<gene>
    <name evidence="12" type="ORF">WJX72_004252</name>
</gene>
<feature type="domain" description="Vta1/callose synthase N-terminal" evidence="10">
    <location>
        <begin position="12"/>
        <end position="147"/>
    </location>
</feature>
<evidence type="ECO:0000313" key="12">
    <source>
        <dbReference type="EMBL" id="KAK9817912.1"/>
    </source>
</evidence>
<keyword evidence="4" id="KW-0813">Transport</keyword>
<reference evidence="12 13" key="1">
    <citation type="journal article" date="2024" name="Nat. Commun.">
        <title>Phylogenomics reveals the evolutionary origins of lichenization in chlorophyte algae.</title>
        <authorList>
            <person name="Puginier C."/>
            <person name="Libourel C."/>
            <person name="Otte J."/>
            <person name="Skaloud P."/>
            <person name="Haon M."/>
            <person name="Grisel S."/>
            <person name="Petersen M."/>
            <person name="Berrin J.G."/>
            <person name="Delaux P.M."/>
            <person name="Dal Grande F."/>
            <person name="Keller J."/>
        </authorList>
    </citation>
    <scope>NUCLEOTIDE SEQUENCE [LARGE SCALE GENOMIC DNA]</scope>
    <source>
        <strain evidence="12 13">SAG 2043</strain>
    </source>
</reference>
<evidence type="ECO:0000256" key="1">
    <source>
        <dbReference type="ARBA" id="ARBA00004481"/>
    </source>
</evidence>
<dbReference type="Proteomes" id="UP001489004">
    <property type="component" value="Unassembled WGS sequence"/>
</dbReference>
<name>A0AAW1QAC6_9CHLO</name>
<dbReference type="AlphaFoldDB" id="A0AAW1QAC6"/>
<evidence type="ECO:0000313" key="13">
    <source>
        <dbReference type="Proteomes" id="UP001489004"/>
    </source>
</evidence>
<dbReference type="PANTHER" id="PTHR46009:SF1">
    <property type="entry name" value="VACUOLAR PROTEIN SORTING-ASSOCIATED PROTEIN VTA1 HOMOLOG"/>
    <property type="match status" value="1"/>
</dbReference>
<accession>A0AAW1QAC6</accession>
<dbReference type="Pfam" id="PF04652">
    <property type="entry name" value="Vta1"/>
    <property type="match status" value="1"/>
</dbReference>
<evidence type="ECO:0000256" key="3">
    <source>
        <dbReference type="ARBA" id="ARBA00007895"/>
    </source>
</evidence>
<dbReference type="InterPro" id="IPR039431">
    <property type="entry name" value="Vta1/CALS_N"/>
</dbReference>
<dbReference type="EMBL" id="JALJOR010000004">
    <property type="protein sequence ID" value="KAK9817912.1"/>
    <property type="molecule type" value="Genomic_DNA"/>
</dbReference>
<feature type="domain" description="Vta1 C-terminal" evidence="11">
    <location>
        <begin position="347"/>
        <end position="381"/>
    </location>
</feature>
<dbReference type="GO" id="GO:0015031">
    <property type="term" value="P:protein transport"/>
    <property type="evidence" value="ECO:0007669"/>
    <property type="project" value="UniProtKB-KW"/>
</dbReference>
<dbReference type="InterPro" id="IPR023175">
    <property type="entry name" value="Vta1/CALS_N_sf"/>
</dbReference>
<organism evidence="12 13">
    <name type="scientific">[Myrmecia] bisecta</name>
    <dbReference type="NCBI Taxonomy" id="41462"/>
    <lineage>
        <taxon>Eukaryota</taxon>
        <taxon>Viridiplantae</taxon>
        <taxon>Chlorophyta</taxon>
        <taxon>core chlorophytes</taxon>
        <taxon>Trebouxiophyceae</taxon>
        <taxon>Trebouxiales</taxon>
        <taxon>Trebouxiaceae</taxon>
        <taxon>Myrmecia</taxon>
    </lineage>
</organism>
<protein>
    <recommendedName>
        <fullName evidence="14">Vacuolar protein sorting-associated protein VTA1</fullName>
    </recommendedName>
</protein>
<evidence type="ECO:0000259" key="11">
    <source>
        <dbReference type="Pfam" id="PF18097"/>
    </source>
</evidence>
<comment type="caution">
    <text evidence="12">The sequence shown here is derived from an EMBL/GenBank/DDBJ whole genome shotgun (WGS) entry which is preliminary data.</text>
</comment>
<dbReference type="Gene3D" id="1.25.40.270">
    <property type="entry name" value="Vacuolar protein sorting-associated protein vta1"/>
    <property type="match status" value="1"/>
</dbReference>
<keyword evidence="13" id="KW-1185">Reference proteome</keyword>
<evidence type="ECO:0000256" key="8">
    <source>
        <dbReference type="ARBA" id="ARBA00023136"/>
    </source>
</evidence>
<keyword evidence="7" id="KW-0653">Protein transport</keyword>
<evidence type="ECO:0000256" key="4">
    <source>
        <dbReference type="ARBA" id="ARBA00022448"/>
    </source>
</evidence>